<name>A0A7U2I864_PHANO</name>
<feature type="region of interest" description="Disordered" evidence="1">
    <location>
        <begin position="1"/>
        <end position="74"/>
    </location>
</feature>
<organism evidence="2 3">
    <name type="scientific">Phaeosphaeria nodorum (strain SN15 / ATCC MYA-4574 / FGSC 10173)</name>
    <name type="common">Glume blotch fungus</name>
    <name type="synonym">Parastagonospora nodorum</name>
    <dbReference type="NCBI Taxonomy" id="321614"/>
    <lineage>
        <taxon>Eukaryota</taxon>
        <taxon>Fungi</taxon>
        <taxon>Dikarya</taxon>
        <taxon>Ascomycota</taxon>
        <taxon>Pezizomycotina</taxon>
        <taxon>Dothideomycetes</taxon>
        <taxon>Pleosporomycetidae</taxon>
        <taxon>Pleosporales</taxon>
        <taxon>Pleosporineae</taxon>
        <taxon>Phaeosphaeriaceae</taxon>
        <taxon>Parastagonospora</taxon>
    </lineage>
</organism>
<evidence type="ECO:0000313" key="2">
    <source>
        <dbReference type="EMBL" id="QRD03798.1"/>
    </source>
</evidence>
<reference evidence="3" key="1">
    <citation type="journal article" date="2021" name="BMC Genomics">
        <title>Chromosome-level genome assembly and manually-curated proteome of model necrotroph Parastagonospora nodorum Sn15 reveals a genome-wide trove of candidate effector homologs, and redundancy of virulence-related functions within an accessory chromosome.</title>
        <authorList>
            <person name="Bertazzoni S."/>
            <person name="Jones D.A.B."/>
            <person name="Phan H.T."/>
            <person name="Tan K.-C."/>
            <person name="Hane J.K."/>
        </authorList>
    </citation>
    <scope>NUCLEOTIDE SEQUENCE [LARGE SCALE GENOMIC DNA]</scope>
    <source>
        <strain evidence="3">SN15 / ATCC MYA-4574 / FGSC 10173)</strain>
    </source>
</reference>
<sequence>MQSRPLRVRMEAADKAGLGEEERREMVREKDGDEDGDGDVEMSGDEVGSLGGRRKEEEEEDEDGDDFMGEMEGF</sequence>
<feature type="compositionally biased region" description="Basic and acidic residues" evidence="1">
    <location>
        <begin position="8"/>
        <end position="31"/>
    </location>
</feature>
<dbReference type="AlphaFoldDB" id="A0A7U2I864"/>
<dbReference type="Proteomes" id="UP000663193">
    <property type="component" value="Chromosome 16"/>
</dbReference>
<keyword evidence="3" id="KW-1185">Reference proteome</keyword>
<dbReference type="EMBL" id="CP069038">
    <property type="protein sequence ID" value="QRD03798.1"/>
    <property type="molecule type" value="Genomic_DNA"/>
</dbReference>
<protein>
    <submittedName>
        <fullName evidence="2">Uncharacterized protein</fullName>
    </submittedName>
</protein>
<proteinExistence type="predicted"/>
<dbReference type="VEuPathDB" id="FungiDB:JI435_420300"/>
<evidence type="ECO:0000256" key="1">
    <source>
        <dbReference type="SAM" id="MobiDB-lite"/>
    </source>
</evidence>
<accession>A0A7U2I864</accession>
<feature type="compositionally biased region" description="Acidic residues" evidence="1">
    <location>
        <begin position="32"/>
        <end position="44"/>
    </location>
</feature>
<feature type="compositionally biased region" description="Acidic residues" evidence="1">
    <location>
        <begin position="57"/>
        <end position="74"/>
    </location>
</feature>
<dbReference type="OrthoDB" id="5326588at2759"/>
<evidence type="ECO:0000313" key="3">
    <source>
        <dbReference type="Proteomes" id="UP000663193"/>
    </source>
</evidence>
<gene>
    <name evidence="2" type="ORF">JI435_420300</name>
</gene>